<keyword evidence="3" id="KW-0238">DNA-binding</keyword>
<feature type="compositionally biased region" description="Low complexity" evidence="6">
    <location>
        <begin position="254"/>
        <end position="272"/>
    </location>
</feature>
<dbReference type="InterPro" id="IPR052207">
    <property type="entry name" value="Max-like/E-box_TFs"/>
</dbReference>
<dbReference type="SMART" id="SM00353">
    <property type="entry name" value="HLH"/>
    <property type="match status" value="1"/>
</dbReference>
<dbReference type="EMBL" id="CAIF01000266">
    <property type="protein sequence ID" value="CCH46735.1"/>
    <property type="molecule type" value="Genomic_DNA"/>
</dbReference>
<comment type="caution">
    <text evidence="8">The sequence shown here is derived from an EMBL/GenBank/DDBJ whole genome shotgun (WGS) entry which is preliminary data.</text>
</comment>
<dbReference type="GO" id="GO:0000978">
    <property type="term" value="F:RNA polymerase II cis-regulatory region sequence-specific DNA binding"/>
    <property type="evidence" value="ECO:0007669"/>
    <property type="project" value="TreeGrafter"/>
</dbReference>
<evidence type="ECO:0000313" key="9">
    <source>
        <dbReference type="Proteomes" id="UP000009328"/>
    </source>
</evidence>
<accession>K0KNA5</accession>
<evidence type="ECO:0000256" key="6">
    <source>
        <dbReference type="SAM" id="MobiDB-lite"/>
    </source>
</evidence>
<feature type="compositionally biased region" description="Low complexity" evidence="6">
    <location>
        <begin position="300"/>
        <end position="320"/>
    </location>
</feature>
<feature type="region of interest" description="Disordered" evidence="6">
    <location>
        <begin position="300"/>
        <end position="325"/>
    </location>
</feature>
<dbReference type="PANTHER" id="PTHR15741:SF27">
    <property type="entry name" value="TRANSCRIPTION FACTOR AP-4"/>
    <property type="match status" value="1"/>
</dbReference>
<dbReference type="InterPro" id="IPR011598">
    <property type="entry name" value="bHLH_dom"/>
</dbReference>
<feature type="region of interest" description="Disordered" evidence="6">
    <location>
        <begin position="241"/>
        <end position="272"/>
    </location>
</feature>
<evidence type="ECO:0000256" key="1">
    <source>
        <dbReference type="ARBA" id="ARBA00004123"/>
    </source>
</evidence>
<feature type="compositionally biased region" description="Basic and acidic residues" evidence="6">
    <location>
        <begin position="241"/>
        <end position="251"/>
    </location>
</feature>
<name>K0KNA5_WICCF</name>
<feature type="compositionally biased region" description="Polar residues" evidence="6">
    <location>
        <begin position="78"/>
        <end position="91"/>
    </location>
</feature>
<dbReference type="InterPro" id="IPR057071">
    <property type="entry name" value="bHLH_INO2"/>
</dbReference>
<feature type="region of interest" description="Disordered" evidence="6">
    <location>
        <begin position="1"/>
        <end position="25"/>
    </location>
</feature>
<gene>
    <name evidence="8" type="ORF">BN7_6333</name>
</gene>
<evidence type="ECO:0000259" key="7">
    <source>
        <dbReference type="PROSITE" id="PS50888"/>
    </source>
</evidence>
<dbReference type="PROSITE" id="PS50888">
    <property type="entry name" value="BHLH"/>
    <property type="match status" value="1"/>
</dbReference>
<feature type="region of interest" description="Disordered" evidence="6">
    <location>
        <begin position="68"/>
        <end position="91"/>
    </location>
</feature>
<dbReference type="GO" id="GO:0000981">
    <property type="term" value="F:DNA-binding transcription factor activity, RNA polymerase II-specific"/>
    <property type="evidence" value="ECO:0007669"/>
    <property type="project" value="TreeGrafter"/>
</dbReference>
<dbReference type="InParanoid" id="K0KNA5"/>
<keyword evidence="4" id="KW-0804">Transcription</keyword>
<evidence type="ECO:0000256" key="4">
    <source>
        <dbReference type="ARBA" id="ARBA00023163"/>
    </source>
</evidence>
<evidence type="ECO:0000256" key="2">
    <source>
        <dbReference type="ARBA" id="ARBA00023015"/>
    </source>
</evidence>
<dbReference type="eggNOG" id="ENOG502S8TF">
    <property type="taxonomic scope" value="Eukaryota"/>
</dbReference>
<dbReference type="Pfam" id="PF23179">
    <property type="entry name" value="bHLH_INO2"/>
    <property type="match status" value="1"/>
</dbReference>
<comment type="subcellular location">
    <subcellularLocation>
        <location evidence="1">Nucleus</location>
    </subcellularLocation>
</comment>
<dbReference type="HOGENOM" id="CLU_692999_0_0_1"/>
<keyword evidence="5" id="KW-0539">Nucleus</keyword>
<dbReference type="GO" id="GO:0046983">
    <property type="term" value="F:protein dimerization activity"/>
    <property type="evidence" value="ECO:0007669"/>
    <property type="project" value="InterPro"/>
</dbReference>
<sequence length="398" mass="44490">MNHPSEDIKSSISRPSTPPLFNIGSPDFKNFKSWVRSSPFGNDSDQGKDQIQLSDMDFEAAYAMFTAQTPPQVPGTPPSHQIPLTSSNSPITNYTQEIHQQIHDLQQNHQKNNGGNSKISMTSPGIAQFLTNSPNLSPSDLDSFGIFQNYDELLSANESNAIEQFLDSIMDEKSSNKQNQQRAQSSQQKQLQTPQPVQPLQPLTALQPDPMPPSPNEESSQSLQPHVQIFPKTSKLEETQHLNSNENKRCSIDTPSPNTSSTSNTPNTSISITLNNSTNLNIPQDYNNSFPKELGISNITPSIPNTRSSSNSSNSSVISRQYKKRKLLTEDEKKYNHTSSEQRRRSIIKNSFDNLVQLLPNVRNTKKPTKSVVLENTAYEIERLISINNELRKLLDSN</sequence>
<dbReference type="Proteomes" id="UP000009328">
    <property type="component" value="Unassembled WGS sequence"/>
</dbReference>
<evidence type="ECO:0000313" key="8">
    <source>
        <dbReference type="EMBL" id="CCH46735.1"/>
    </source>
</evidence>
<keyword evidence="9" id="KW-1185">Reference proteome</keyword>
<dbReference type="AlphaFoldDB" id="K0KNA5"/>
<feature type="compositionally biased region" description="Polar residues" evidence="6">
    <location>
        <begin position="35"/>
        <end position="51"/>
    </location>
</feature>
<feature type="domain" description="BHLH" evidence="7">
    <location>
        <begin position="332"/>
        <end position="384"/>
    </location>
</feature>
<evidence type="ECO:0000256" key="3">
    <source>
        <dbReference type="ARBA" id="ARBA00023125"/>
    </source>
</evidence>
<dbReference type="InterPro" id="IPR036638">
    <property type="entry name" value="HLH_DNA-bd_sf"/>
</dbReference>
<feature type="compositionally biased region" description="Low complexity" evidence="6">
    <location>
        <begin position="176"/>
        <end position="207"/>
    </location>
</feature>
<feature type="region of interest" description="Disordered" evidence="6">
    <location>
        <begin position="173"/>
        <end position="224"/>
    </location>
</feature>
<proteinExistence type="predicted"/>
<dbReference type="PANTHER" id="PTHR15741">
    <property type="entry name" value="BASIC HELIX-LOOP-HELIX ZIP TRANSCRIPTION FACTOR"/>
    <property type="match status" value="1"/>
</dbReference>
<protein>
    <submittedName>
        <fullName evidence="8">Voltage-dependent R-type calcium channel subunit alpha</fullName>
    </submittedName>
</protein>
<organism evidence="8 9">
    <name type="scientific">Wickerhamomyces ciferrii (strain ATCC 14091 / BCRC 22168 / CBS 111 / JCM 3599 / NBRC 0793 / NRRL Y-1031 F-60-10)</name>
    <name type="common">Yeast</name>
    <name type="synonym">Pichia ciferrii</name>
    <dbReference type="NCBI Taxonomy" id="1206466"/>
    <lineage>
        <taxon>Eukaryota</taxon>
        <taxon>Fungi</taxon>
        <taxon>Dikarya</taxon>
        <taxon>Ascomycota</taxon>
        <taxon>Saccharomycotina</taxon>
        <taxon>Saccharomycetes</taxon>
        <taxon>Phaffomycetales</taxon>
        <taxon>Wickerhamomycetaceae</taxon>
        <taxon>Wickerhamomyces</taxon>
    </lineage>
</organism>
<dbReference type="Gene3D" id="4.10.280.10">
    <property type="entry name" value="Helix-loop-helix DNA-binding domain"/>
    <property type="match status" value="1"/>
</dbReference>
<evidence type="ECO:0000256" key="5">
    <source>
        <dbReference type="ARBA" id="ARBA00023242"/>
    </source>
</evidence>
<dbReference type="GO" id="GO:0005634">
    <property type="term" value="C:nucleus"/>
    <property type="evidence" value="ECO:0007669"/>
    <property type="project" value="UniProtKB-SubCell"/>
</dbReference>
<feature type="region of interest" description="Disordered" evidence="6">
    <location>
        <begin position="32"/>
        <end position="51"/>
    </location>
</feature>
<dbReference type="SUPFAM" id="SSF47459">
    <property type="entry name" value="HLH, helix-loop-helix DNA-binding domain"/>
    <property type="match status" value="1"/>
</dbReference>
<keyword evidence="2" id="KW-0805">Transcription regulation</keyword>
<reference evidence="8 9" key="1">
    <citation type="journal article" date="2012" name="Eukaryot. Cell">
        <title>Draft genome sequence of Wickerhamomyces ciferrii NRRL Y-1031 F-60-10.</title>
        <authorList>
            <person name="Schneider J."/>
            <person name="Andrea H."/>
            <person name="Blom J."/>
            <person name="Jaenicke S."/>
            <person name="Ruckert C."/>
            <person name="Schorsch C."/>
            <person name="Szczepanowski R."/>
            <person name="Farwick M."/>
            <person name="Goesmann A."/>
            <person name="Puhler A."/>
            <person name="Schaffer S."/>
            <person name="Tauch A."/>
            <person name="Kohler T."/>
            <person name="Brinkrolf K."/>
        </authorList>
    </citation>
    <scope>NUCLEOTIDE SEQUENCE [LARGE SCALE GENOMIC DNA]</scope>
    <source>
        <strain evidence="9">ATCC 14091 / BCRC 22168 / CBS 111 / JCM 3599 / NBRC 0793 / NRRL Y-1031 F-60-10</strain>
    </source>
</reference>